<name>A0A7T1T6F6_9ACTN</name>
<proteinExistence type="predicted"/>
<organism evidence="1 2">
    <name type="scientific">Streptomyces bathyalis</name>
    <dbReference type="NCBI Taxonomy" id="2710756"/>
    <lineage>
        <taxon>Bacteria</taxon>
        <taxon>Bacillati</taxon>
        <taxon>Actinomycetota</taxon>
        <taxon>Actinomycetes</taxon>
        <taxon>Kitasatosporales</taxon>
        <taxon>Streptomycetaceae</taxon>
        <taxon>Streptomyces</taxon>
    </lineage>
</organism>
<dbReference type="InterPro" id="IPR025984">
    <property type="entry name" value="DCTPP"/>
</dbReference>
<dbReference type="AlphaFoldDB" id="A0A7T1T6F6"/>
<dbReference type="RefSeq" id="WP_197351066.1">
    <property type="nucleotide sequence ID" value="NZ_CP048882.1"/>
</dbReference>
<dbReference type="EMBL" id="CP048882">
    <property type="protein sequence ID" value="QPP07275.1"/>
    <property type="molecule type" value="Genomic_DNA"/>
</dbReference>
<dbReference type="CDD" id="cd11537">
    <property type="entry name" value="NTP-PPase_RS21-C6_like"/>
    <property type="match status" value="1"/>
</dbReference>
<keyword evidence="1" id="KW-0378">Hydrolase</keyword>
<accession>A0A7T1T6F6</accession>
<dbReference type="GO" id="GO:0047429">
    <property type="term" value="F:nucleoside triphosphate diphosphatase activity"/>
    <property type="evidence" value="ECO:0007669"/>
    <property type="project" value="InterPro"/>
</dbReference>
<gene>
    <name evidence="1" type="ORF">G4Z16_13755</name>
</gene>
<dbReference type="Proteomes" id="UP000595046">
    <property type="component" value="Chromosome"/>
</dbReference>
<dbReference type="SUPFAM" id="SSF101386">
    <property type="entry name" value="all-alpha NTP pyrophosphatases"/>
    <property type="match status" value="1"/>
</dbReference>
<dbReference type="PANTHER" id="PTHR46523:SF1">
    <property type="entry name" value="DCTP PYROPHOSPHATASE 1"/>
    <property type="match status" value="1"/>
</dbReference>
<dbReference type="Gene3D" id="1.10.287.1080">
    <property type="entry name" value="MazG-like"/>
    <property type="match status" value="1"/>
</dbReference>
<dbReference type="KEGG" id="sbat:G4Z16_13755"/>
<dbReference type="InterPro" id="IPR052555">
    <property type="entry name" value="dCTP_Pyrophosphatase"/>
</dbReference>
<evidence type="ECO:0000313" key="1">
    <source>
        <dbReference type="EMBL" id="QPP07275.1"/>
    </source>
</evidence>
<protein>
    <submittedName>
        <fullName evidence="1">Nucleotide pyrophosphohydrolase</fullName>
    </submittedName>
</protein>
<dbReference type="Pfam" id="PF12643">
    <property type="entry name" value="MazG-like"/>
    <property type="match status" value="1"/>
</dbReference>
<sequence>MTIRALEQALADFAAERDWEQFHTPKNLAMALAGECGELLELFQWLTPDQSTHVMDDPRQAQRVREEMADVFAYLLRMADVLELDLEQAVVEKIESNRNKYPVHLARGRADKYTNLGEED</sequence>
<keyword evidence="2" id="KW-1185">Reference proteome</keyword>
<reference evidence="2" key="1">
    <citation type="submission" date="2020-02" db="EMBL/GenBank/DDBJ databases">
        <title>Streptomyces sp. ASO4wet.</title>
        <authorList>
            <person name="Risdian C."/>
            <person name="Landwehr W."/>
            <person name="Schupp P."/>
            <person name="Wink J."/>
        </authorList>
    </citation>
    <scope>NUCLEOTIDE SEQUENCE [LARGE SCALE GENOMIC DNA]</scope>
    <source>
        <strain evidence="2">ASO4wet</strain>
    </source>
</reference>
<dbReference type="PANTHER" id="PTHR46523">
    <property type="entry name" value="DCTP PYROPHOSPHATASE 1"/>
    <property type="match status" value="1"/>
</dbReference>
<dbReference type="PIRSF" id="PIRSF029826">
    <property type="entry name" value="UCP029826_pph"/>
    <property type="match status" value="1"/>
</dbReference>
<evidence type="ECO:0000313" key="2">
    <source>
        <dbReference type="Proteomes" id="UP000595046"/>
    </source>
</evidence>
<dbReference type="GO" id="GO:0009143">
    <property type="term" value="P:nucleoside triphosphate catabolic process"/>
    <property type="evidence" value="ECO:0007669"/>
    <property type="project" value="InterPro"/>
</dbReference>